<sequence length="111" mass="13397">MSIQYRERTLPFDVFNADYTQMNDYHHSFNVAPKTSLLRFTISPGQHVFNNLDYSNTMLNDPRYMPLEQSIFLAYDPRIKYLQGLKHVKQQNDYIDYQNKNKIPIQYKAYY</sequence>
<dbReference type="EMBL" id="MN740108">
    <property type="protein sequence ID" value="QHT88049.1"/>
    <property type="molecule type" value="Genomic_DNA"/>
</dbReference>
<evidence type="ECO:0000313" key="1">
    <source>
        <dbReference type="EMBL" id="QHT88049.1"/>
    </source>
</evidence>
<dbReference type="AlphaFoldDB" id="A0A6C0I5I1"/>
<accession>A0A6C0I5I1</accession>
<organism evidence="1">
    <name type="scientific">viral metagenome</name>
    <dbReference type="NCBI Taxonomy" id="1070528"/>
    <lineage>
        <taxon>unclassified sequences</taxon>
        <taxon>metagenomes</taxon>
        <taxon>organismal metagenomes</taxon>
    </lineage>
</organism>
<name>A0A6C0I5I1_9ZZZZ</name>
<protein>
    <submittedName>
        <fullName evidence="1">Uncharacterized protein</fullName>
    </submittedName>
</protein>
<proteinExistence type="predicted"/>
<reference evidence="1" key="1">
    <citation type="journal article" date="2020" name="Nature">
        <title>Giant virus diversity and host interactions through global metagenomics.</title>
        <authorList>
            <person name="Schulz F."/>
            <person name="Roux S."/>
            <person name="Paez-Espino D."/>
            <person name="Jungbluth S."/>
            <person name="Walsh D.A."/>
            <person name="Denef V.J."/>
            <person name="McMahon K.D."/>
            <person name="Konstantinidis K.T."/>
            <person name="Eloe-Fadrosh E.A."/>
            <person name="Kyrpides N.C."/>
            <person name="Woyke T."/>
        </authorList>
    </citation>
    <scope>NUCLEOTIDE SEQUENCE</scope>
    <source>
        <strain evidence="1">GVMAG-M-3300023184-24</strain>
    </source>
</reference>